<gene>
    <name evidence="1" type="ORF">NWFMUON74_64130</name>
</gene>
<protein>
    <submittedName>
        <fullName evidence="1">Uncharacterized protein</fullName>
    </submittedName>
</protein>
<dbReference type="AlphaFoldDB" id="A0A7G1KUP2"/>
<reference evidence="1 2" key="1">
    <citation type="submission" date="2020-08" db="EMBL/GenBank/DDBJ databases">
        <title>Genome Sequencing of Nocardia wallacei strain FMUON74 and assembly.</title>
        <authorList>
            <person name="Toyokawa M."/>
            <person name="Uesaka K."/>
        </authorList>
    </citation>
    <scope>NUCLEOTIDE SEQUENCE [LARGE SCALE GENOMIC DNA]</scope>
    <source>
        <strain evidence="1 2">FMUON74</strain>
    </source>
</reference>
<proteinExistence type="predicted"/>
<name>A0A7G1KUP2_9NOCA</name>
<dbReference type="Proteomes" id="UP000516173">
    <property type="component" value="Chromosome"/>
</dbReference>
<sequence>MWCTTIATTYSRAALSFPVSTSNSATRSGTSLVTSKMVEVSSTTAASISAGVTVRISSSGIARATGRITCTGPDRALGESDSGTSG</sequence>
<accession>A0A7G1KUP2</accession>
<organism evidence="1 2">
    <name type="scientific">Nocardia wallacei</name>
    <dbReference type="NCBI Taxonomy" id="480035"/>
    <lineage>
        <taxon>Bacteria</taxon>
        <taxon>Bacillati</taxon>
        <taxon>Actinomycetota</taxon>
        <taxon>Actinomycetes</taxon>
        <taxon>Mycobacteriales</taxon>
        <taxon>Nocardiaceae</taxon>
        <taxon>Nocardia</taxon>
    </lineage>
</organism>
<evidence type="ECO:0000313" key="1">
    <source>
        <dbReference type="EMBL" id="BCK58641.1"/>
    </source>
</evidence>
<dbReference type="EMBL" id="AP023396">
    <property type="protein sequence ID" value="BCK58641.1"/>
    <property type="molecule type" value="Genomic_DNA"/>
</dbReference>
<keyword evidence="2" id="KW-1185">Reference proteome</keyword>
<evidence type="ECO:0000313" key="2">
    <source>
        <dbReference type="Proteomes" id="UP000516173"/>
    </source>
</evidence>
<dbReference type="KEGG" id="nwl:NWFMUON74_64130"/>